<keyword evidence="1" id="KW-0472">Membrane</keyword>
<sequence length="225" mass="26665">MELTKEQIQEIDNYINACGIKFYDVKAELVDHFASILEERLEIEPKLDIHKTIIEEHKKFSDQGFKKLLKTKTDTVHKRFYKLTFLHLKSFFKLPKLIITIAIFYLLKELMNLFENKEHFFNLLSGIGLLIIAQLFIRVTTNIGSKKDKFLVLNKSDMFLNLINSLFIIFNSSVTFRSDQSFTENNYNLIHLGIFVLLLLFYWSGEYIFYQNKQTIKKQYPNVLV</sequence>
<feature type="transmembrane region" description="Helical" evidence="1">
    <location>
        <begin position="119"/>
        <end position="137"/>
    </location>
</feature>
<gene>
    <name evidence="2" type="ORF">C8N26_0430</name>
</gene>
<evidence type="ECO:0000313" key="3">
    <source>
        <dbReference type="Proteomes" id="UP000285780"/>
    </source>
</evidence>
<name>A0A420E4B9_9FLAO</name>
<feature type="transmembrane region" description="Helical" evidence="1">
    <location>
        <begin position="158"/>
        <end position="177"/>
    </location>
</feature>
<dbReference type="EMBL" id="RAQM01000006">
    <property type="protein sequence ID" value="RKF05031.1"/>
    <property type="molecule type" value="Genomic_DNA"/>
</dbReference>
<feature type="transmembrane region" description="Helical" evidence="1">
    <location>
        <begin position="88"/>
        <end position="107"/>
    </location>
</feature>
<proteinExistence type="predicted"/>
<keyword evidence="1" id="KW-0812">Transmembrane</keyword>
<protein>
    <submittedName>
        <fullName evidence="2">Uncharacterized protein</fullName>
    </submittedName>
</protein>
<keyword evidence="1" id="KW-1133">Transmembrane helix</keyword>
<accession>A0A420E4B9</accession>
<evidence type="ECO:0000313" key="2">
    <source>
        <dbReference type="EMBL" id="RKF05031.1"/>
    </source>
</evidence>
<dbReference type="RefSeq" id="WP_028891516.1">
    <property type="nucleotide sequence ID" value="NZ_RAQM01000006.1"/>
</dbReference>
<feature type="transmembrane region" description="Helical" evidence="1">
    <location>
        <begin position="189"/>
        <end position="210"/>
    </location>
</feature>
<keyword evidence="3" id="KW-1185">Reference proteome</keyword>
<reference evidence="2 3" key="1">
    <citation type="submission" date="2018-09" db="EMBL/GenBank/DDBJ databases">
        <title>Genomic Encyclopedia of Archaeal and Bacterial Type Strains, Phase II (KMG-II): from individual species to whole genera.</title>
        <authorList>
            <person name="Goeker M."/>
        </authorList>
    </citation>
    <scope>NUCLEOTIDE SEQUENCE [LARGE SCALE GENOMIC DNA]</scope>
    <source>
        <strain evidence="2 3">DSM 16505</strain>
    </source>
</reference>
<comment type="caution">
    <text evidence="2">The sequence shown here is derived from an EMBL/GenBank/DDBJ whole genome shotgun (WGS) entry which is preliminary data.</text>
</comment>
<dbReference type="Proteomes" id="UP000285780">
    <property type="component" value="Unassembled WGS sequence"/>
</dbReference>
<organism evidence="2 3">
    <name type="scientific">Tenacibaculum lutimaris</name>
    <dbReference type="NCBI Taxonomy" id="285258"/>
    <lineage>
        <taxon>Bacteria</taxon>
        <taxon>Pseudomonadati</taxon>
        <taxon>Bacteroidota</taxon>
        <taxon>Flavobacteriia</taxon>
        <taxon>Flavobacteriales</taxon>
        <taxon>Flavobacteriaceae</taxon>
        <taxon>Tenacibaculum</taxon>
    </lineage>
</organism>
<evidence type="ECO:0000256" key="1">
    <source>
        <dbReference type="SAM" id="Phobius"/>
    </source>
</evidence>
<dbReference type="AlphaFoldDB" id="A0A420E4B9"/>